<gene>
    <name evidence="16" type="primary">set9_2</name>
    <name evidence="16" type="ORF">K7432_007996</name>
</gene>
<evidence type="ECO:0000259" key="15">
    <source>
        <dbReference type="PROSITE" id="PS50280"/>
    </source>
</evidence>
<organism evidence="16 17">
    <name type="scientific">Basidiobolus ranarum</name>
    <dbReference type="NCBI Taxonomy" id="34480"/>
    <lineage>
        <taxon>Eukaryota</taxon>
        <taxon>Fungi</taxon>
        <taxon>Fungi incertae sedis</taxon>
        <taxon>Zoopagomycota</taxon>
        <taxon>Entomophthoromycotina</taxon>
        <taxon>Basidiobolomycetes</taxon>
        <taxon>Basidiobolales</taxon>
        <taxon>Basidiobolaceae</taxon>
        <taxon>Basidiobolus</taxon>
    </lineage>
</organism>
<feature type="region of interest" description="Disordered" evidence="14">
    <location>
        <begin position="251"/>
        <end position="280"/>
    </location>
</feature>
<name>A0ABR2WSH8_9FUNG</name>
<accession>A0ABR2WSH8</accession>
<dbReference type="Pfam" id="PF00856">
    <property type="entry name" value="SET"/>
    <property type="match status" value="1"/>
</dbReference>
<dbReference type="CDD" id="cd10524">
    <property type="entry name" value="SET_Suv4-20-like"/>
    <property type="match status" value="1"/>
</dbReference>
<keyword evidence="9" id="KW-0156">Chromatin regulator</keyword>
<comment type="subcellular location">
    <subcellularLocation>
        <location evidence="2">Chromosome</location>
    </subcellularLocation>
    <subcellularLocation>
        <location evidence="1">Nucleus</location>
    </subcellularLocation>
</comment>
<comment type="catalytic activity">
    <reaction evidence="13">
        <text>L-lysyl(20)-[histone H4] + 3 S-adenosyl-L-methionine = N(6),N(6),N(6)-trimethyl-L-lysyl(20)-[histone H4] + 3 S-adenosyl-L-homocysteine + 3 H(+)</text>
        <dbReference type="Rhea" id="RHEA:64456"/>
        <dbReference type="Rhea" id="RHEA-COMP:15554"/>
        <dbReference type="Rhea" id="RHEA-COMP:15998"/>
        <dbReference type="ChEBI" id="CHEBI:15378"/>
        <dbReference type="ChEBI" id="CHEBI:29969"/>
        <dbReference type="ChEBI" id="CHEBI:57856"/>
        <dbReference type="ChEBI" id="CHEBI:59789"/>
        <dbReference type="ChEBI" id="CHEBI:61961"/>
        <dbReference type="EC" id="2.1.1.372"/>
    </reaction>
</comment>
<dbReference type="PROSITE" id="PS50280">
    <property type="entry name" value="SET"/>
    <property type="match status" value="1"/>
</dbReference>
<dbReference type="GO" id="GO:0140999">
    <property type="term" value="F:histone H3K4 trimethyltransferase activity"/>
    <property type="evidence" value="ECO:0007669"/>
    <property type="project" value="UniProtKB-EC"/>
</dbReference>
<feature type="domain" description="SET" evidence="15">
    <location>
        <begin position="101"/>
        <end position="215"/>
    </location>
</feature>
<evidence type="ECO:0000313" key="17">
    <source>
        <dbReference type="Proteomes" id="UP001479436"/>
    </source>
</evidence>
<proteinExistence type="predicted"/>
<dbReference type="PROSITE" id="PS51567">
    <property type="entry name" value="SAM_MT43_SUVAR420_1"/>
    <property type="match status" value="1"/>
</dbReference>
<evidence type="ECO:0000256" key="10">
    <source>
        <dbReference type="ARBA" id="ARBA00023242"/>
    </source>
</evidence>
<dbReference type="InterPro" id="IPR039977">
    <property type="entry name" value="Suv4-20/Set9"/>
</dbReference>
<evidence type="ECO:0000256" key="8">
    <source>
        <dbReference type="ARBA" id="ARBA00022691"/>
    </source>
</evidence>
<dbReference type="Proteomes" id="UP001479436">
    <property type="component" value="Unassembled WGS sequence"/>
</dbReference>
<evidence type="ECO:0000256" key="4">
    <source>
        <dbReference type="ARBA" id="ARBA00015413"/>
    </source>
</evidence>
<evidence type="ECO:0000256" key="2">
    <source>
        <dbReference type="ARBA" id="ARBA00004286"/>
    </source>
</evidence>
<dbReference type="Gene3D" id="2.170.270.10">
    <property type="entry name" value="SET domain"/>
    <property type="match status" value="1"/>
</dbReference>
<dbReference type="SMART" id="SM00317">
    <property type="entry name" value="SET"/>
    <property type="match status" value="1"/>
</dbReference>
<feature type="region of interest" description="Disordered" evidence="14">
    <location>
        <begin position="563"/>
        <end position="584"/>
    </location>
</feature>
<evidence type="ECO:0000256" key="5">
    <source>
        <dbReference type="ARBA" id="ARBA00022454"/>
    </source>
</evidence>
<dbReference type="EC" id="2.1.1.372" evidence="11"/>
<evidence type="ECO:0000256" key="9">
    <source>
        <dbReference type="ARBA" id="ARBA00022853"/>
    </source>
</evidence>
<dbReference type="CDD" id="cd05162">
    <property type="entry name" value="PWWP"/>
    <property type="match status" value="1"/>
</dbReference>
<evidence type="ECO:0000256" key="13">
    <source>
        <dbReference type="ARBA" id="ARBA00048081"/>
    </source>
</evidence>
<sequence>MKLETLAKYDDLLSDVLVDSLYLWFQTHKMNQSRRSARVKVEEVVIIVQENVVAKRSINSATERLLSLDYIKTFLRKKNAEDTQGFIDHSKRYLSIYHPEAGFEISQTHRYRTRKAEASVVATKRWEVGEEIRCCSGGVALLSEKELHHLEQKKMDFSVMWSSRKSSYCLFLGPARFVNHDCNSNCEFEPFGPDGICLKVVKPIEVGEEISTYYGGNYFGNKNCECQCATCERVGEGAFRPTIESILEENEHERNRRRSLRKRSGNVSYTSDSTSKSTIEHRYDGQQAMRDKYGILFDILKNKGDPLDSIQERGILDSIKPSQSINLDNSAALSAISNLLRQVDKSMDTNPSNDKTSHHKDSMANPNSKSIGSLSSSRILKIIKTCTIVCSVCSYIWVDDALFSDDPTIICMRELKGIQAKDMCPRCERHEKIFGNKWPVRVLELSYLESEPVLLGLADPFAEKSYECAKEKSVVAFEVTKKAVSKPAAKTKRRRLAKIRPDQVVNLPSKKTKKRVITSIRSRRDTASSFNLIQDLQVSQAITSQVVNLTQILDEANSSSELSEVPTSELNSVSDISESHTPVDVNDEGSLMIYETPSSGTLTLESERDEVLGKSLQIIKRNPPLNGPHFLEPTTILASRVKKGSFGAPVPEFTKTMAVFVNPLDDNEPFWWPALLIPSSETDRSMRRPKPGQYAVRYFEDGTYSLCWPDEFVVFDSTTAPFTQFKNLHPDFLHHIAVRRALAYLETDQVLNEIKWARWQHNDNRPVSQRRHEDVAIIKTYMYMVGDEVQVVSLDDPEKSWKALVKDIDVLNDTGHKGFHYFVRYLRASASQDEWVSPSRIVHYYHRKAL</sequence>
<dbReference type="GO" id="GO:0032259">
    <property type="term" value="P:methylation"/>
    <property type="evidence" value="ECO:0007669"/>
    <property type="project" value="UniProtKB-KW"/>
</dbReference>
<dbReference type="InterPro" id="IPR001214">
    <property type="entry name" value="SET_dom"/>
</dbReference>
<evidence type="ECO:0000256" key="14">
    <source>
        <dbReference type="SAM" id="MobiDB-lite"/>
    </source>
</evidence>
<keyword evidence="10" id="KW-0539">Nucleus</keyword>
<dbReference type="InterPro" id="IPR046341">
    <property type="entry name" value="SET_dom_sf"/>
</dbReference>
<dbReference type="InterPro" id="IPR025783">
    <property type="entry name" value="Set9_fungi"/>
</dbReference>
<protein>
    <recommendedName>
        <fullName evidence="4">Histone-lysine N-methyltransferase SET9</fullName>
        <ecNumber evidence="11">2.1.1.372</ecNumber>
    </recommendedName>
    <alternativeName>
        <fullName evidence="3">Histone-lysine N-methyltransferase set9</fullName>
    </alternativeName>
    <alternativeName>
        <fullName evidence="12">SET domain protein 9</fullName>
    </alternativeName>
</protein>
<dbReference type="InterPro" id="IPR041938">
    <property type="entry name" value="Hist-Lys_N-MTase_N"/>
</dbReference>
<evidence type="ECO:0000256" key="3">
    <source>
        <dbReference type="ARBA" id="ARBA00014232"/>
    </source>
</evidence>
<dbReference type="EMBL" id="JASJQH010000423">
    <property type="protein sequence ID" value="KAK9764467.1"/>
    <property type="molecule type" value="Genomic_DNA"/>
</dbReference>
<keyword evidence="8" id="KW-0949">S-adenosyl-L-methionine</keyword>
<feature type="compositionally biased region" description="Polar residues" evidence="14">
    <location>
        <begin position="563"/>
        <end position="580"/>
    </location>
</feature>
<feature type="compositionally biased region" description="Basic residues" evidence="14">
    <location>
        <begin position="255"/>
        <end position="264"/>
    </location>
</feature>
<evidence type="ECO:0000256" key="1">
    <source>
        <dbReference type="ARBA" id="ARBA00004123"/>
    </source>
</evidence>
<dbReference type="SUPFAM" id="SSF82199">
    <property type="entry name" value="SET domain"/>
    <property type="match status" value="1"/>
</dbReference>
<keyword evidence="17" id="KW-1185">Reference proteome</keyword>
<dbReference type="SUPFAM" id="SSF63748">
    <property type="entry name" value="Tudor/PWWP/MBT"/>
    <property type="match status" value="1"/>
</dbReference>
<dbReference type="InterPro" id="IPR016197">
    <property type="entry name" value="Chromo-like_dom_sf"/>
</dbReference>
<evidence type="ECO:0000313" key="16">
    <source>
        <dbReference type="EMBL" id="KAK9764467.1"/>
    </source>
</evidence>
<dbReference type="PANTHER" id="PTHR12977:SF4">
    <property type="entry name" value="HISTONE-LYSINE N-METHYLTRANSFERASE KMT5B"/>
    <property type="match status" value="1"/>
</dbReference>
<comment type="caution">
    <text evidence="16">The sequence shown here is derived from an EMBL/GenBank/DDBJ whole genome shotgun (WGS) entry which is preliminary data.</text>
</comment>
<evidence type="ECO:0000256" key="7">
    <source>
        <dbReference type="ARBA" id="ARBA00022679"/>
    </source>
</evidence>
<dbReference type="PANTHER" id="PTHR12977">
    <property type="entry name" value="SUPPRESSOR OF VARIEGATION 4-20-RELATED"/>
    <property type="match status" value="1"/>
</dbReference>
<dbReference type="Gene3D" id="1.10.10.1700">
    <property type="entry name" value="Histone-lysine N-methyltransferase"/>
    <property type="match status" value="1"/>
</dbReference>
<feature type="compositionally biased region" description="Polar residues" evidence="14">
    <location>
        <begin position="265"/>
        <end position="277"/>
    </location>
</feature>
<dbReference type="SUPFAM" id="SSF54160">
    <property type="entry name" value="Chromo domain-like"/>
    <property type="match status" value="1"/>
</dbReference>
<evidence type="ECO:0000256" key="6">
    <source>
        <dbReference type="ARBA" id="ARBA00022603"/>
    </source>
</evidence>
<evidence type="ECO:0000256" key="11">
    <source>
        <dbReference type="ARBA" id="ARBA00024057"/>
    </source>
</evidence>
<feature type="region of interest" description="Disordered" evidence="14">
    <location>
        <begin position="345"/>
        <end position="372"/>
    </location>
</feature>
<dbReference type="Gene3D" id="2.30.30.140">
    <property type="match status" value="1"/>
</dbReference>
<reference evidence="16 17" key="1">
    <citation type="submission" date="2023-04" db="EMBL/GenBank/DDBJ databases">
        <title>Genome of Basidiobolus ranarum AG-B5.</title>
        <authorList>
            <person name="Stajich J.E."/>
            <person name="Carter-House D."/>
            <person name="Gryganskyi A."/>
        </authorList>
    </citation>
    <scope>NUCLEOTIDE SEQUENCE [LARGE SCALE GENOMIC DNA]</scope>
    <source>
        <strain evidence="16 17">AG-B5</strain>
    </source>
</reference>
<evidence type="ECO:0000256" key="12">
    <source>
        <dbReference type="ARBA" id="ARBA00030653"/>
    </source>
</evidence>
<keyword evidence="7 16" id="KW-0808">Transferase</keyword>
<keyword evidence="6 16" id="KW-0489">Methyltransferase</keyword>
<keyword evidence="5" id="KW-0158">Chromosome</keyword>